<name>A0A1N6TPS1_9FLAO</name>
<organism evidence="2 3">
    <name type="scientific">Maribacter ulvicola</name>
    <dbReference type="NCBI Taxonomy" id="228959"/>
    <lineage>
        <taxon>Bacteria</taxon>
        <taxon>Pseudomonadati</taxon>
        <taxon>Bacteroidota</taxon>
        <taxon>Flavobacteriia</taxon>
        <taxon>Flavobacteriales</taxon>
        <taxon>Flavobacteriaceae</taxon>
        <taxon>Maribacter</taxon>
    </lineage>
</organism>
<reference evidence="3" key="1">
    <citation type="submission" date="2017-01" db="EMBL/GenBank/DDBJ databases">
        <authorList>
            <person name="Varghese N."/>
            <person name="Submissions S."/>
        </authorList>
    </citation>
    <scope>NUCLEOTIDE SEQUENCE [LARGE SCALE GENOMIC DNA]</scope>
    <source>
        <strain evidence="3">DSM 15366</strain>
    </source>
</reference>
<accession>A0A1N6TPS1</accession>
<feature type="transmembrane region" description="Helical" evidence="1">
    <location>
        <begin position="12"/>
        <end position="33"/>
    </location>
</feature>
<evidence type="ECO:0008006" key="4">
    <source>
        <dbReference type="Google" id="ProtNLM"/>
    </source>
</evidence>
<dbReference type="InterPro" id="IPR025250">
    <property type="entry name" value="DUF4199"/>
</dbReference>
<feature type="transmembrane region" description="Helical" evidence="1">
    <location>
        <begin position="142"/>
        <end position="166"/>
    </location>
</feature>
<feature type="transmembrane region" description="Helical" evidence="1">
    <location>
        <begin position="45"/>
        <end position="62"/>
    </location>
</feature>
<keyword evidence="1" id="KW-0812">Transmembrane</keyword>
<dbReference type="EMBL" id="FTMA01000002">
    <property type="protein sequence ID" value="SIQ55335.1"/>
    <property type="molecule type" value="Genomic_DNA"/>
</dbReference>
<dbReference type="Proteomes" id="UP000186953">
    <property type="component" value="Unassembled WGS sequence"/>
</dbReference>
<dbReference type="Pfam" id="PF13858">
    <property type="entry name" value="DUF4199"/>
    <property type="match status" value="1"/>
</dbReference>
<gene>
    <name evidence="2" type="ORF">SAMN05421797_10246</name>
</gene>
<evidence type="ECO:0000256" key="1">
    <source>
        <dbReference type="SAM" id="Phobius"/>
    </source>
</evidence>
<sequence length="173" mass="18768">MEENQPKTGKFAMNYGLLTGLIGVVFGVMLFVMEMHYEQGAAIQITQTLILAAGIIFAIIQFKKAGGGFLSISNALKVGAGVALIAAIVGLLYFFILSNVIEPGYMDKVYEIGKIKAMADNPSLTEEQINQGIEMNKSFAWISYPILIIINVLIGLIFGLITGLILKKEEAAY</sequence>
<feature type="transmembrane region" description="Helical" evidence="1">
    <location>
        <begin position="74"/>
        <end position="96"/>
    </location>
</feature>
<keyword evidence="1" id="KW-1133">Transmembrane helix</keyword>
<proteinExistence type="predicted"/>
<evidence type="ECO:0000313" key="3">
    <source>
        <dbReference type="Proteomes" id="UP000186953"/>
    </source>
</evidence>
<protein>
    <recommendedName>
        <fullName evidence="4">DUF4199 domain-containing protein</fullName>
    </recommendedName>
</protein>
<evidence type="ECO:0000313" key="2">
    <source>
        <dbReference type="EMBL" id="SIQ55335.1"/>
    </source>
</evidence>
<keyword evidence="3" id="KW-1185">Reference proteome</keyword>
<dbReference type="AlphaFoldDB" id="A0A1N6TPS1"/>
<keyword evidence="1" id="KW-0472">Membrane</keyword>
<dbReference type="STRING" id="228959.SAMN05421797_10246"/>
<dbReference type="OrthoDB" id="1122768at2"/>
<dbReference type="RefSeq" id="WP_076548047.1">
    <property type="nucleotide sequence ID" value="NZ_FTMA01000002.1"/>
</dbReference>